<dbReference type="InterPro" id="IPR006172">
    <property type="entry name" value="DNA-dir_DNA_pol_B"/>
</dbReference>
<dbReference type="Gene3D" id="1.10.287.690">
    <property type="entry name" value="Helix hairpin bin"/>
    <property type="match status" value="1"/>
</dbReference>
<dbReference type="InterPro" id="IPR006141">
    <property type="entry name" value="Intein_N"/>
</dbReference>
<dbReference type="GO" id="GO:0000166">
    <property type="term" value="F:nucleotide binding"/>
    <property type="evidence" value="ECO:0007669"/>
    <property type="project" value="InterPro"/>
</dbReference>
<dbReference type="Gene3D" id="3.10.28.10">
    <property type="entry name" value="Homing endonucleases"/>
    <property type="match status" value="1"/>
</dbReference>
<evidence type="ECO:0000256" key="3">
    <source>
        <dbReference type="ARBA" id="ARBA00015749"/>
    </source>
</evidence>
<dbReference type="GO" id="GO:0003677">
    <property type="term" value="F:DNA binding"/>
    <property type="evidence" value="ECO:0007669"/>
    <property type="project" value="UniProtKB-KW"/>
</dbReference>
<dbReference type="SUPFAM" id="SSF55608">
    <property type="entry name" value="Homing endonucleases"/>
    <property type="match status" value="1"/>
</dbReference>
<evidence type="ECO:0000256" key="4">
    <source>
        <dbReference type="ARBA" id="ARBA00022679"/>
    </source>
</evidence>
<dbReference type="GO" id="GO:0045004">
    <property type="term" value="P:DNA replication proofreading"/>
    <property type="evidence" value="ECO:0007669"/>
    <property type="project" value="TreeGrafter"/>
</dbReference>
<evidence type="ECO:0000259" key="11">
    <source>
        <dbReference type="PROSITE" id="PS50819"/>
    </source>
</evidence>
<evidence type="ECO:0000256" key="6">
    <source>
        <dbReference type="ARBA" id="ARBA00022813"/>
    </source>
</evidence>
<dbReference type="InterPro" id="IPR023211">
    <property type="entry name" value="DNA_pol_palm_dom_sf"/>
</dbReference>
<dbReference type="PRINTS" id="PR00106">
    <property type="entry name" value="DNAPOLB"/>
</dbReference>
<dbReference type="EC" id="2.7.7.7" evidence="2"/>
<organism evidence="12">
    <name type="scientific">viral metagenome</name>
    <dbReference type="NCBI Taxonomy" id="1070528"/>
    <lineage>
        <taxon>unclassified sequences</taxon>
        <taxon>metagenomes</taxon>
        <taxon>organismal metagenomes</taxon>
    </lineage>
</organism>
<dbReference type="NCBIfam" id="TIGR01443">
    <property type="entry name" value="intein_Cterm"/>
    <property type="match status" value="1"/>
</dbReference>
<evidence type="ECO:0000256" key="10">
    <source>
        <dbReference type="ARBA" id="ARBA00049244"/>
    </source>
</evidence>
<dbReference type="GO" id="GO:0006297">
    <property type="term" value="P:nucleotide-excision repair, DNA gap filling"/>
    <property type="evidence" value="ECO:0007669"/>
    <property type="project" value="TreeGrafter"/>
</dbReference>
<dbReference type="GO" id="GO:0003887">
    <property type="term" value="F:DNA-directed DNA polymerase activity"/>
    <property type="evidence" value="ECO:0007669"/>
    <property type="project" value="UniProtKB-KW"/>
</dbReference>
<evidence type="ECO:0000256" key="1">
    <source>
        <dbReference type="ARBA" id="ARBA00005755"/>
    </source>
</evidence>
<dbReference type="InterPro" id="IPR050240">
    <property type="entry name" value="DNA_pol_type-B"/>
</dbReference>
<dbReference type="SUPFAM" id="SSF51294">
    <property type="entry name" value="Hedgehog/intein (Hint) domain"/>
    <property type="match status" value="1"/>
</dbReference>
<dbReference type="GO" id="GO:0043625">
    <property type="term" value="C:delta DNA polymerase complex"/>
    <property type="evidence" value="ECO:0007669"/>
    <property type="project" value="TreeGrafter"/>
</dbReference>
<dbReference type="GO" id="GO:0016539">
    <property type="term" value="P:intein-mediated protein splicing"/>
    <property type="evidence" value="ECO:0007669"/>
    <property type="project" value="InterPro"/>
</dbReference>
<dbReference type="InterPro" id="IPR027434">
    <property type="entry name" value="Homing_endonucl"/>
</dbReference>
<comment type="similarity">
    <text evidence="1">Belongs to the DNA polymerase type-B family.</text>
</comment>
<sequence length="1568" mass="181241">MNKDQERCYQIYDWYCVDENIDNDDSSESDQLEFSEKISKVYMMYMFGVSDKGNNACIKVTGFEPFFWIELPDNWIDSWTSSLLYELRDKLPRRMKDEIITNRIKDCVHSKYRFRDYQWEKKRKFMKLEFKSEAALRSVYYRIKEGKTNPRKRITINTKIKNHVFPIYEKNITPVLRMIHMRNIKPTGWVSIKNAKYTKTSFSESNFRRNWTVDWKDVYPADNNSIGPIKVASFDIEADSSHGDFPVAKKDYTKLAQNIYEEFIRTLKQKQRVSPSMVKRWIKCAFRDYYPSEIYEDSIKSSIQTIILKNKPNITNREFDTIGLECYRELVKTNSSTENIKAKEIAESINNLLCSALPPVMGDKVIQIGTVLYRYGMESTTIQRHIVTLGGCDEIEGVEVVSCETVSELYNEWAKFMAKAQPNIITGYNIFGFDFKFLWECAEEYGCLNKLIGMGPMKGIENKLGSKELFSAAMGHNFLYYFEMPGMVTIDLLKVIQREHNLSSYKLDDVSNEFINGSISSFEFEENKMIVNTQSTFSLRPGHYLAIYKSSIIGKEYLGERRKILEIVENEKIIMESSTNDQNIEWPKKSVYWCVGKDNVSPQDIFEMQRGSDSDRAIVAKYCVQDCELCLNLMQKLEIITNNVGMSNVCLVPFSYLFMRGQMIKTLSLVSSECSKENYMIPELPGKTDENSKDSYEGAEVLEPKPAIFLDEPVSVLDYSSLYPSSMIGSNISHDTIIKDKMYLGETGAKILEDMGIQFEDISYDNYDSVLIGKTWHKRVNESEPIVTCRYVQPPKDESGAVIDSKRGILPRILMKLLKARKETRAMIKKEKDPFRRSVLDGLQLAYKITANSLYGGVGAEVSALYYKDIAASTTAVGRAHLHLAKDYVNEHYPKAEVVYGDSVVSDTPLLLRQNDKIIIMSPEDLYNQFQKIGPFENDEYMKSYVDCLGYDVWTDSGWTKVNQIMRHKVNKKIIRVLTHGGCVDVTEDHSLLDKNGNAVTPKDLDVGDELLLSFPKEFDNVNSNTNISPGFARILGFFMRNGTCGFYKCPSGDKSSWKIANKDIVKIKEYLDLCSKEIPEFEWKFYNTKNRNSFIYNLVFSSNVYGKKLEYIKYFRDLMYHNITKSKQVPNIILNSSIEIRKQFLIGLYDADGQKSMHGVHKTFDCMGVTSQSKSSCGCCIDQKGKIAAFGIYTLLKSIGYNVSINTRDSKPNVYRISFTNGKLRKIENSIKKIIELNYDEQYVYDLSTENHHFHAGVGSCIVHNTDSIFVNFKCTDENGNKMSPEKALQASIDKSIEVEKGIQPLLQYPHCLEYEKTFLPFVLLRKKGYIGNKYEFDVKKYKQTSMGVVTKRRDNAPILKYVYDGIINRIINDRDIDSSIDFLKDCINKILSGHFPMQYFIITKKLNAFYAFPDQIVHKALADRMGERDPGNKPQSNDRIPYVYINTKCAVKLQGDRVEHPDYIKENNLKIDYLFYITNQIVKPCCQVYALTLESLRKYGYKKESDYFERLENKMRSDPKKNKNIREKIMALKSDEAYKVLFEKRVKIEEGKKFGQKSITNYFKKR</sequence>
<dbReference type="GO" id="GO:0006287">
    <property type="term" value="P:base-excision repair, gap-filling"/>
    <property type="evidence" value="ECO:0007669"/>
    <property type="project" value="TreeGrafter"/>
</dbReference>
<dbReference type="EMBL" id="MN740601">
    <property type="protein sequence ID" value="QHS78576.1"/>
    <property type="molecule type" value="Genomic_DNA"/>
</dbReference>
<dbReference type="SUPFAM" id="SSF53098">
    <property type="entry name" value="Ribonuclease H-like"/>
    <property type="match status" value="1"/>
</dbReference>
<comment type="catalytic activity">
    <reaction evidence="10">
        <text>DNA(n) + a 2'-deoxyribonucleoside 5'-triphosphate = DNA(n+1) + diphosphate</text>
        <dbReference type="Rhea" id="RHEA:22508"/>
        <dbReference type="Rhea" id="RHEA-COMP:17339"/>
        <dbReference type="Rhea" id="RHEA-COMP:17340"/>
        <dbReference type="ChEBI" id="CHEBI:33019"/>
        <dbReference type="ChEBI" id="CHEBI:61560"/>
        <dbReference type="ChEBI" id="CHEBI:173112"/>
        <dbReference type="EC" id="2.7.7.7"/>
    </reaction>
</comment>
<proteinExistence type="inferred from homology"/>
<evidence type="ECO:0000256" key="7">
    <source>
        <dbReference type="ARBA" id="ARBA00022932"/>
    </source>
</evidence>
<dbReference type="Pfam" id="PF00136">
    <property type="entry name" value="DNA_pol_B"/>
    <property type="match status" value="2"/>
</dbReference>
<dbReference type="InterPro" id="IPR030934">
    <property type="entry name" value="Intein_C"/>
</dbReference>
<keyword evidence="7" id="KW-0239">DNA-directed DNA polymerase</keyword>
<reference evidence="12" key="1">
    <citation type="journal article" date="2020" name="Nature">
        <title>Giant virus diversity and host interactions through global metagenomics.</title>
        <authorList>
            <person name="Schulz F."/>
            <person name="Roux S."/>
            <person name="Paez-Espino D."/>
            <person name="Jungbluth S."/>
            <person name="Walsh D.A."/>
            <person name="Denef V.J."/>
            <person name="McMahon K.D."/>
            <person name="Konstantinidis K.T."/>
            <person name="Eloe-Fadrosh E.A."/>
            <person name="Kyrpides N.C."/>
            <person name="Woyke T."/>
        </authorList>
    </citation>
    <scope>NUCLEOTIDE SEQUENCE</scope>
    <source>
        <strain evidence="12">GVMAG-S-1024976-23</strain>
    </source>
</reference>
<dbReference type="InterPro" id="IPR006134">
    <property type="entry name" value="DNA-dir_DNA_pol_B_multi_dom"/>
</dbReference>
<dbReference type="GO" id="GO:0008296">
    <property type="term" value="F:3'-5'-DNA exonuclease activity"/>
    <property type="evidence" value="ECO:0007669"/>
    <property type="project" value="TreeGrafter"/>
</dbReference>
<keyword evidence="5" id="KW-0548">Nucleotidyltransferase</keyword>
<feature type="domain" description="DOD-type homing endonuclease" evidence="11">
    <location>
        <begin position="1035"/>
        <end position="1202"/>
    </location>
</feature>
<dbReference type="InterPro" id="IPR036844">
    <property type="entry name" value="Hint_dom_sf"/>
</dbReference>
<dbReference type="PRINTS" id="PR00379">
    <property type="entry name" value="INTEIN"/>
</dbReference>
<name>A0A6C0AFW3_9ZZZZ</name>
<dbReference type="SUPFAM" id="SSF56672">
    <property type="entry name" value="DNA/RNA polymerases"/>
    <property type="match status" value="1"/>
</dbReference>
<dbReference type="Gene3D" id="1.10.132.60">
    <property type="entry name" value="DNA polymerase family B, C-terminal domain"/>
    <property type="match status" value="1"/>
</dbReference>
<dbReference type="SMART" id="SM00486">
    <property type="entry name" value="POLBc"/>
    <property type="match status" value="1"/>
</dbReference>
<evidence type="ECO:0000256" key="5">
    <source>
        <dbReference type="ARBA" id="ARBA00022695"/>
    </source>
</evidence>
<dbReference type="PANTHER" id="PTHR10322">
    <property type="entry name" value="DNA POLYMERASE CATALYTIC SUBUNIT"/>
    <property type="match status" value="1"/>
</dbReference>
<dbReference type="Pfam" id="PF03104">
    <property type="entry name" value="DNA_pol_B_exo1"/>
    <property type="match status" value="2"/>
</dbReference>
<dbReference type="InterPro" id="IPR042087">
    <property type="entry name" value="DNA_pol_B_thumb"/>
</dbReference>
<evidence type="ECO:0000313" key="12">
    <source>
        <dbReference type="EMBL" id="QHS78576.1"/>
    </source>
</evidence>
<protein>
    <recommendedName>
        <fullName evidence="3">DNA polymerase</fullName>
        <ecNumber evidence="2">2.7.7.7</ecNumber>
    </recommendedName>
</protein>
<dbReference type="InterPro" id="IPR036397">
    <property type="entry name" value="RNaseH_sf"/>
</dbReference>
<keyword evidence="8" id="KW-0651">Protein splicing</keyword>
<dbReference type="InterPro" id="IPR006133">
    <property type="entry name" value="DNA-dir_DNA_pol_B_exonuc"/>
</dbReference>
<dbReference type="Gene3D" id="3.30.420.10">
    <property type="entry name" value="Ribonuclease H-like superfamily/Ribonuclease H"/>
    <property type="match status" value="2"/>
</dbReference>
<dbReference type="PROSITE" id="PS50818">
    <property type="entry name" value="INTEIN_C_TER"/>
    <property type="match status" value="1"/>
</dbReference>
<evidence type="ECO:0000256" key="9">
    <source>
        <dbReference type="ARBA" id="ARBA00023125"/>
    </source>
</evidence>
<dbReference type="PROSITE" id="PS50817">
    <property type="entry name" value="INTEIN_N_TER"/>
    <property type="match status" value="1"/>
</dbReference>
<dbReference type="InterPro" id="IPR043502">
    <property type="entry name" value="DNA/RNA_pol_sf"/>
</dbReference>
<keyword evidence="4" id="KW-0808">Transferase</keyword>
<dbReference type="Gene3D" id="3.30.342.10">
    <property type="entry name" value="DNA Polymerase, chain B, domain 1"/>
    <property type="match status" value="1"/>
</dbReference>
<evidence type="ECO:0000256" key="8">
    <source>
        <dbReference type="ARBA" id="ARBA00023000"/>
    </source>
</evidence>
<accession>A0A6C0AFW3</accession>
<dbReference type="PANTHER" id="PTHR10322:SF23">
    <property type="entry name" value="DNA POLYMERASE DELTA CATALYTIC SUBUNIT"/>
    <property type="match status" value="1"/>
</dbReference>
<dbReference type="InterPro" id="IPR012337">
    <property type="entry name" value="RNaseH-like_sf"/>
</dbReference>
<dbReference type="GO" id="GO:0004519">
    <property type="term" value="F:endonuclease activity"/>
    <property type="evidence" value="ECO:0007669"/>
    <property type="project" value="InterPro"/>
</dbReference>
<dbReference type="Gene3D" id="2.170.16.10">
    <property type="entry name" value="Hedgehog/Intein (Hint) domain"/>
    <property type="match status" value="1"/>
</dbReference>
<dbReference type="PROSITE" id="PS50819">
    <property type="entry name" value="INTEIN_ENDONUCLEASE"/>
    <property type="match status" value="1"/>
</dbReference>
<dbReference type="InterPro" id="IPR006142">
    <property type="entry name" value="INTEIN"/>
</dbReference>
<dbReference type="Gene3D" id="3.90.1600.10">
    <property type="entry name" value="Palm domain of DNA polymerase"/>
    <property type="match status" value="2"/>
</dbReference>
<dbReference type="CDD" id="cd00081">
    <property type="entry name" value="Hint"/>
    <property type="match status" value="1"/>
</dbReference>
<evidence type="ECO:0000256" key="2">
    <source>
        <dbReference type="ARBA" id="ARBA00012417"/>
    </source>
</evidence>
<keyword evidence="6" id="KW-0068">Autocatalytic cleavage</keyword>
<dbReference type="InterPro" id="IPR004042">
    <property type="entry name" value="Intein_endonuc_central"/>
</dbReference>
<keyword evidence="9" id="KW-0238">DNA-binding</keyword>